<feature type="transmembrane region" description="Helical" evidence="6">
    <location>
        <begin position="287"/>
        <end position="307"/>
    </location>
</feature>
<dbReference type="Pfam" id="PF02535">
    <property type="entry name" value="Zip"/>
    <property type="match status" value="1"/>
</dbReference>
<dbReference type="PANTHER" id="PTHR11040:SF44">
    <property type="entry name" value="PROTEIN ZNTC-RELATED"/>
    <property type="match status" value="1"/>
</dbReference>
<dbReference type="InterPro" id="IPR003689">
    <property type="entry name" value="ZIP"/>
</dbReference>
<comment type="subcellular location">
    <subcellularLocation>
        <location evidence="1">Membrane</location>
        <topology evidence="1">Multi-pass membrane protein</topology>
    </subcellularLocation>
</comment>
<dbReference type="PANTHER" id="PTHR11040">
    <property type="entry name" value="ZINC/IRON TRANSPORTER"/>
    <property type="match status" value="1"/>
</dbReference>
<comment type="caution">
    <text evidence="7">The sequence shown here is derived from an EMBL/GenBank/DDBJ whole genome shotgun (WGS) entry which is preliminary data.</text>
</comment>
<dbReference type="GO" id="GO:0005385">
    <property type="term" value="F:zinc ion transmembrane transporter activity"/>
    <property type="evidence" value="ECO:0007669"/>
    <property type="project" value="TreeGrafter"/>
</dbReference>
<dbReference type="AlphaFoldDB" id="A0AAE0TWL9"/>
<feature type="transmembrane region" description="Helical" evidence="6">
    <location>
        <begin position="313"/>
        <end position="334"/>
    </location>
</feature>
<evidence type="ECO:0000256" key="2">
    <source>
        <dbReference type="ARBA" id="ARBA00022692"/>
    </source>
</evidence>
<evidence type="ECO:0000256" key="6">
    <source>
        <dbReference type="SAM" id="Phobius"/>
    </source>
</evidence>
<feature type="transmembrane region" description="Helical" evidence="6">
    <location>
        <begin position="220"/>
        <end position="241"/>
    </location>
</feature>
<sequence length="379" mass="41302">MSGTRRDSESLAYLGDKGVGNRIRYGTATMSNLSQSSVHTAAASESPRDSSNPNIQTHVCEQSRRHFDVGVQVGLMKIMLVTSGLGALFPILMAPRVELQNIEQLRREGINVLSGAVIIDHLVEVIHLARGGCMSPSLYNLVVCAAFFTGVFLCDLVVTWLSPVLKLLARLLILAWGLIPGSWSFLRGLWSKPKPPGWFALEATRPPPIVEGDRQLSDMLALEASVFLHSFLLGVSLILFGDNSMHTYFAVIVFHQFIEGIELGAFVDSSGQNGEDLSMRRKVGHALAFALMAPLGMAVGVVIKFFYSGSNSTIEVSIDLLRGLVAGVLAWLVLSRYESRGDWWDVKRLVSGSPLRIVMGLLVLAIGMAWRGVLGKVLQ</sequence>
<organism evidence="7 8">
    <name type="scientific">Lasiosphaeria ovina</name>
    <dbReference type="NCBI Taxonomy" id="92902"/>
    <lineage>
        <taxon>Eukaryota</taxon>
        <taxon>Fungi</taxon>
        <taxon>Dikarya</taxon>
        <taxon>Ascomycota</taxon>
        <taxon>Pezizomycotina</taxon>
        <taxon>Sordariomycetes</taxon>
        <taxon>Sordariomycetidae</taxon>
        <taxon>Sordariales</taxon>
        <taxon>Lasiosphaeriaceae</taxon>
        <taxon>Lasiosphaeria</taxon>
    </lineage>
</organism>
<dbReference type="Proteomes" id="UP001287356">
    <property type="component" value="Unassembled WGS sequence"/>
</dbReference>
<evidence type="ECO:0000256" key="4">
    <source>
        <dbReference type="ARBA" id="ARBA00023136"/>
    </source>
</evidence>
<proteinExistence type="predicted"/>
<keyword evidence="8" id="KW-1185">Reference proteome</keyword>
<feature type="transmembrane region" description="Helical" evidence="6">
    <location>
        <begin position="74"/>
        <end position="92"/>
    </location>
</feature>
<keyword evidence="2 6" id="KW-0812">Transmembrane</keyword>
<evidence type="ECO:0000313" key="7">
    <source>
        <dbReference type="EMBL" id="KAK3382206.1"/>
    </source>
</evidence>
<keyword evidence="4 6" id="KW-0472">Membrane</keyword>
<reference evidence="7" key="2">
    <citation type="submission" date="2023-06" db="EMBL/GenBank/DDBJ databases">
        <authorList>
            <consortium name="Lawrence Berkeley National Laboratory"/>
            <person name="Haridas S."/>
            <person name="Hensen N."/>
            <person name="Bonometti L."/>
            <person name="Westerberg I."/>
            <person name="Brannstrom I.O."/>
            <person name="Guillou S."/>
            <person name="Cros-Aarteil S."/>
            <person name="Calhoun S."/>
            <person name="Kuo A."/>
            <person name="Mondo S."/>
            <person name="Pangilinan J."/>
            <person name="Riley R."/>
            <person name="Labutti K."/>
            <person name="Andreopoulos B."/>
            <person name="Lipzen A."/>
            <person name="Chen C."/>
            <person name="Yanf M."/>
            <person name="Daum C."/>
            <person name="Ng V."/>
            <person name="Clum A."/>
            <person name="Steindorff A."/>
            <person name="Ohm R."/>
            <person name="Martin F."/>
            <person name="Silar P."/>
            <person name="Natvig D."/>
            <person name="Lalanne C."/>
            <person name="Gautier V."/>
            <person name="Ament-Velasquez S.L."/>
            <person name="Kruys A."/>
            <person name="Hutchinson M.I."/>
            <person name="Powell A.J."/>
            <person name="Barry K."/>
            <person name="Miller A.N."/>
            <person name="Grigoriev I.V."/>
            <person name="Debuchy R."/>
            <person name="Gladieux P."/>
            <person name="Thoren M.H."/>
            <person name="Johannesson H."/>
        </authorList>
    </citation>
    <scope>NUCLEOTIDE SEQUENCE</scope>
    <source>
        <strain evidence="7">CBS 958.72</strain>
    </source>
</reference>
<evidence type="ECO:0000256" key="1">
    <source>
        <dbReference type="ARBA" id="ARBA00004141"/>
    </source>
</evidence>
<feature type="transmembrane region" description="Helical" evidence="6">
    <location>
        <begin position="355"/>
        <end position="373"/>
    </location>
</feature>
<dbReference type="EMBL" id="JAULSN010000001">
    <property type="protein sequence ID" value="KAK3382206.1"/>
    <property type="molecule type" value="Genomic_DNA"/>
</dbReference>
<reference evidence="7" key="1">
    <citation type="journal article" date="2023" name="Mol. Phylogenet. Evol.">
        <title>Genome-scale phylogeny and comparative genomics of the fungal order Sordariales.</title>
        <authorList>
            <person name="Hensen N."/>
            <person name="Bonometti L."/>
            <person name="Westerberg I."/>
            <person name="Brannstrom I.O."/>
            <person name="Guillou S."/>
            <person name="Cros-Aarteil S."/>
            <person name="Calhoun S."/>
            <person name="Haridas S."/>
            <person name="Kuo A."/>
            <person name="Mondo S."/>
            <person name="Pangilinan J."/>
            <person name="Riley R."/>
            <person name="LaButti K."/>
            <person name="Andreopoulos B."/>
            <person name="Lipzen A."/>
            <person name="Chen C."/>
            <person name="Yan M."/>
            <person name="Daum C."/>
            <person name="Ng V."/>
            <person name="Clum A."/>
            <person name="Steindorff A."/>
            <person name="Ohm R.A."/>
            <person name="Martin F."/>
            <person name="Silar P."/>
            <person name="Natvig D.O."/>
            <person name="Lalanne C."/>
            <person name="Gautier V."/>
            <person name="Ament-Velasquez S.L."/>
            <person name="Kruys A."/>
            <person name="Hutchinson M.I."/>
            <person name="Powell A.J."/>
            <person name="Barry K."/>
            <person name="Miller A.N."/>
            <person name="Grigoriev I.V."/>
            <person name="Debuchy R."/>
            <person name="Gladieux P."/>
            <person name="Hiltunen Thoren M."/>
            <person name="Johannesson H."/>
        </authorList>
    </citation>
    <scope>NUCLEOTIDE SEQUENCE</scope>
    <source>
        <strain evidence="7">CBS 958.72</strain>
    </source>
</reference>
<feature type="transmembrane region" description="Helical" evidence="6">
    <location>
        <begin position="167"/>
        <end position="186"/>
    </location>
</feature>
<keyword evidence="3 6" id="KW-1133">Transmembrane helix</keyword>
<feature type="transmembrane region" description="Helical" evidence="6">
    <location>
        <begin position="141"/>
        <end position="161"/>
    </location>
</feature>
<protein>
    <submittedName>
        <fullName evidence="7">Uncharacterized protein</fullName>
    </submittedName>
</protein>
<evidence type="ECO:0000256" key="5">
    <source>
        <dbReference type="SAM" id="MobiDB-lite"/>
    </source>
</evidence>
<feature type="region of interest" description="Disordered" evidence="5">
    <location>
        <begin position="36"/>
        <end position="55"/>
    </location>
</feature>
<dbReference type="GO" id="GO:0005886">
    <property type="term" value="C:plasma membrane"/>
    <property type="evidence" value="ECO:0007669"/>
    <property type="project" value="TreeGrafter"/>
</dbReference>
<name>A0AAE0TWL9_9PEZI</name>
<accession>A0AAE0TWL9</accession>
<gene>
    <name evidence="7" type="ORF">B0T24DRAFT_586986</name>
</gene>
<evidence type="ECO:0000256" key="3">
    <source>
        <dbReference type="ARBA" id="ARBA00022989"/>
    </source>
</evidence>
<feature type="transmembrane region" description="Helical" evidence="6">
    <location>
        <begin position="247"/>
        <end position="267"/>
    </location>
</feature>
<evidence type="ECO:0000313" key="8">
    <source>
        <dbReference type="Proteomes" id="UP001287356"/>
    </source>
</evidence>